<dbReference type="AlphaFoldDB" id="A0AAE9CSU4"/>
<reference evidence="3 5" key="1">
    <citation type="submission" date="2022-04" db="EMBL/GenBank/DDBJ databases">
        <title>Chromosome-level reference genomes for two strains of Caenorhabditis briggsae: an improved platform for comparative genomics.</title>
        <authorList>
            <person name="Stevens L."/>
            <person name="Andersen E."/>
        </authorList>
    </citation>
    <scope>NUCLEOTIDE SEQUENCE [LARGE SCALE GENOMIC DNA]</scope>
    <source>
        <strain evidence="3">VX34</strain>
        <tissue evidence="3">Whole-organism</tissue>
    </source>
</reference>
<dbReference type="Proteomes" id="UP000829354">
    <property type="component" value="Chromosome X"/>
</dbReference>
<dbReference type="EMBL" id="CP092625">
    <property type="protein sequence ID" value="UMM38828.1"/>
    <property type="molecule type" value="Genomic_DNA"/>
</dbReference>
<feature type="chain" id="PRO_5044706692" evidence="1">
    <location>
        <begin position="24"/>
        <end position="83"/>
    </location>
</feature>
<keyword evidence="1" id="KW-0732">Signal</keyword>
<keyword evidence="5" id="KW-1185">Reference proteome</keyword>
<organism evidence="2 4">
    <name type="scientific">Caenorhabditis briggsae</name>
    <dbReference type="NCBI Taxonomy" id="6238"/>
    <lineage>
        <taxon>Eukaryota</taxon>
        <taxon>Metazoa</taxon>
        <taxon>Ecdysozoa</taxon>
        <taxon>Nematoda</taxon>
        <taxon>Chromadorea</taxon>
        <taxon>Rhabditida</taxon>
        <taxon>Rhabditina</taxon>
        <taxon>Rhabditomorpha</taxon>
        <taxon>Rhabditoidea</taxon>
        <taxon>Rhabditidae</taxon>
        <taxon>Peloderinae</taxon>
        <taxon>Caenorhabditis</taxon>
    </lineage>
</organism>
<evidence type="ECO:0000313" key="5">
    <source>
        <dbReference type="Proteomes" id="UP000829354"/>
    </source>
</evidence>
<dbReference type="EMBL" id="CP090896">
    <property type="protein sequence ID" value="ULT79523.1"/>
    <property type="molecule type" value="Genomic_DNA"/>
</dbReference>
<feature type="signal peptide" evidence="1">
    <location>
        <begin position="1"/>
        <end position="23"/>
    </location>
</feature>
<dbReference type="Proteomes" id="UP000827892">
    <property type="component" value="Chromosome X"/>
</dbReference>
<sequence>MHHQNFVLVVMYSLLFLASVFHSFPVEHTSLGTINGTSVIAITHGNSESLKELVPLKNSENDDFNMFGGMALGVQKLGMDQNQ</sequence>
<evidence type="ECO:0000313" key="3">
    <source>
        <dbReference type="EMBL" id="UMM38828.1"/>
    </source>
</evidence>
<proteinExistence type="predicted"/>
<protein>
    <submittedName>
        <fullName evidence="2">Uncharacterized protein</fullName>
    </submittedName>
</protein>
<evidence type="ECO:0000256" key="1">
    <source>
        <dbReference type="SAM" id="SignalP"/>
    </source>
</evidence>
<accession>A0AAE9CSU4</accession>
<reference evidence="2 4" key="2">
    <citation type="submission" date="2022-05" db="EMBL/GenBank/DDBJ databases">
        <title>Chromosome-level reference genomes for two strains of Caenorhabditis briggsae: an improved platform for comparative genomics.</title>
        <authorList>
            <person name="Stevens L."/>
            <person name="Andersen E.C."/>
        </authorList>
    </citation>
    <scope>NUCLEOTIDE SEQUENCE [LARGE SCALE GENOMIC DNA]</scope>
    <source>
        <strain evidence="2">QX1410_ONT</strain>
        <tissue evidence="2">Whole-organism</tissue>
    </source>
</reference>
<evidence type="ECO:0000313" key="2">
    <source>
        <dbReference type="EMBL" id="ULT79523.1"/>
    </source>
</evidence>
<name>A0AAE9CSU4_CAEBR</name>
<gene>
    <name evidence="2" type="ORF">L3Y34_010253</name>
    <name evidence="3" type="ORF">L5515_016142</name>
</gene>
<evidence type="ECO:0000313" key="4">
    <source>
        <dbReference type="Proteomes" id="UP000827892"/>
    </source>
</evidence>